<evidence type="ECO:0000313" key="3">
    <source>
        <dbReference type="Proteomes" id="UP000177167"/>
    </source>
</evidence>
<keyword evidence="1" id="KW-0812">Transmembrane</keyword>
<reference evidence="2 3" key="1">
    <citation type="journal article" date="2016" name="Nat. Commun.">
        <title>Thousands of microbial genomes shed light on interconnected biogeochemical processes in an aquifer system.</title>
        <authorList>
            <person name="Anantharaman K."/>
            <person name="Brown C.T."/>
            <person name="Hug L.A."/>
            <person name="Sharon I."/>
            <person name="Castelle C.J."/>
            <person name="Probst A.J."/>
            <person name="Thomas B.C."/>
            <person name="Singh A."/>
            <person name="Wilkins M.J."/>
            <person name="Karaoz U."/>
            <person name="Brodie E.L."/>
            <person name="Williams K.H."/>
            <person name="Hubbard S.S."/>
            <person name="Banfield J.F."/>
        </authorList>
    </citation>
    <scope>NUCLEOTIDE SEQUENCE [LARGE SCALE GENOMIC DNA]</scope>
</reference>
<protein>
    <submittedName>
        <fullName evidence="2">Uncharacterized protein</fullName>
    </submittedName>
</protein>
<accession>A0A1F8FAH6</accession>
<dbReference type="Proteomes" id="UP000177167">
    <property type="component" value="Unassembled WGS sequence"/>
</dbReference>
<proteinExistence type="predicted"/>
<comment type="caution">
    <text evidence="2">The sequence shown here is derived from an EMBL/GenBank/DDBJ whole genome shotgun (WGS) entry which is preliminary data.</text>
</comment>
<feature type="transmembrane region" description="Helical" evidence="1">
    <location>
        <begin position="86"/>
        <end position="107"/>
    </location>
</feature>
<dbReference type="AlphaFoldDB" id="A0A1F8FAH6"/>
<organism evidence="2 3">
    <name type="scientific">Candidatus Yanofskybacteria bacterium RIFCSPHIGHO2_02_FULL_41_11</name>
    <dbReference type="NCBI Taxonomy" id="1802675"/>
    <lineage>
        <taxon>Bacteria</taxon>
        <taxon>Candidatus Yanofskyibacteriota</taxon>
    </lineage>
</organism>
<name>A0A1F8FAH6_9BACT</name>
<keyword evidence="1" id="KW-0472">Membrane</keyword>
<dbReference type="EMBL" id="MGJP01000040">
    <property type="protein sequence ID" value="OGN09256.1"/>
    <property type="molecule type" value="Genomic_DNA"/>
</dbReference>
<feature type="transmembrane region" description="Helical" evidence="1">
    <location>
        <begin position="41"/>
        <end position="61"/>
    </location>
</feature>
<keyword evidence="1" id="KW-1133">Transmembrane helix</keyword>
<sequence>MKPFIKIPMGKFINELYLTPYFWSGMTITVMEEKPVASKWFFINLAGPLGNCLVLLFIYLLKGNAEFISSLAFFTNGTSPGSQPGFWTIVIMMNIAFGFGELIPYVARDGTEILNVLTGKHTREIKAAASLRAS</sequence>
<evidence type="ECO:0000313" key="2">
    <source>
        <dbReference type="EMBL" id="OGN09256.1"/>
    </source>
</evidence>
<gene>
    <name evidence="2" type="ORF">A3J46_04625</name>
</gene>
<evidence type="ECO:0000256" key="1">
    <source>
        <dbReference type="SAM" id="Phobius"/>
    </source>
</evidence>